<organism evidence="1 2">
    <name type="scientific">Kribbella steppae</name>
    <dbReference type="NCBI Taxonomy" id="2512223"/>
    <lineage>
        <taxon>Bacteria</taxon>
        <taxon>Bacillati</taxon>
        <taxon>Actinomycetota</taxon>
        <taxon>Actinomycetes</taxon>
        <taxon>Propionibacteriales</taxon>
        <taxon>Kribbellaceae</taxon>
        <taxon>Kribbella</taxon>
    </lineage>
</organism>
<comment type="caution">
    <text evidence="1">The sequence shown here is derived from an EMBL/GenBank/DDBJ whole genome shotgun (WGS) entry which is preliminary data.</text>
</comment>
<dbReference type="Proteomes" id="UP000294508">
    <property type="component" value="Unassembled WGS sequence"/>
</dbReference>
<name>A0A4R2HQC6_9ACTN</name>
<accession>A0A4R2HQC6</accession>
<evidence type="ECO:0000313" key="1">
    <source>
        <dbReference type="EMBL" id="TCO33382.1"/>
    </source>
</evidence>
<gene>
    <name evidence="1" type="ORF">EV652_103383</name>
</gene>
<dbReference type="InterPro" id="IPR007555">
    <property type="entry name" value="DUF499"/>
</dbReference>
<dbReference type="AlphaFoldDB" id="A0A4R2HQC6"/>
<dbReference type="EMBL" id="SLWN01000003">
    <property type="protein sequence ID" value="TCO33382.1"/>
    <property type="molecule type" value="Genomic_DNA"/>
</dbReference>
<keyword evidence="2" id="KW-1185">Reference proteome</keyword>
<sequence>MPTPLPNGRDGKTGGMGPSVTLKPLRQMCEPREDVVKGGLSDNHFAAQLDKIIRDPLNYPVYGDPEQFFALTYPTTGLTTLLTKAFGRVQGVGGGGGENGVLRSETSFGGGKTHGLTAVYHLARGARPGNVGDFLDPKLLPEGPVQIAAIVGDALDPSAGLETNGVTTFTIWGEMAAQIGPGASAVMAANDAQRTAPSTHTMVRSFGGQPTIVIIDEIAQHLRQALKSGSEDVRRYAQSVPVFLKNLFEIAGDPTNRVVAIVTLASGTDTFGKETNEIADLLDETSESARVAVAEAADVLTRMVQPGAVIKPAEDTEIGEILKRRLFVHIDSAAAADAARAYRGLYETLAREGERFSGGAEAPATYAAQLEKAYPFHPELVRVLDKRLGAIPRFHRARGALKLLAEVVSGIYRDGDNCDVINVADIDYSDEPVLAHLTSNLGRPEFARVAEADLAGPASHAASVDAHVFGGKPPYATRVARTVFIHSLEMTVTAGAGRSEWLLGTIRPGESTTLLEKALTENERICWHLSSDGARWRFHVEPNVNAILEEEKGNVQHTRVATVLDDLLAKAFGNDGGATTVLFPTGPASLPDQADLRVAVVHHDQRTVLGLDADAPDQFLVDMLDTVGQSKSPRKFRNSIVFVLADTDQVGALRDRVRGLIAADVIAGDVARMSQFSADVRKKIEAYQKNARLEARVAITRCFKHVYFPTQDKAHGHLRHRELQAQQQGDTRSATAVVLTLLDDEGKIRKDKPSYDWLKAKAWPSSQASVTTEALANWFWIDHSSPIIRNLGLVRESILDGMRNDGWVYYDASNGRAYTSTSMAGLSVEFRPDAELMTVAEASGRGLLTRKPTAGDLKGIVTGSSVATGAQVRATLEEKCGGEPSKADVLDLLAAAVSQHNYDWLVITDSDPGMGVRALTPTQIREKGLDGLRIMTRQTADTSGVEIPSRKVERNKFQASGPSGVAVAQIADKVSDSGKALSGLSIQANADDQIGTGDIDLLIATLGMLQRYDITVSADLTAEFSGIDGALEFSGRGDRKDYQALNATLSKVLTAATAVAGTVRLDFAFADPVSIEGPEFTQLATVLKTLNVTTTIVIAEVAK</sequence>
<dbReference type="Pfam" id="PF04465">
    <property type="entry name" value="DUF499"/>
    <property type="match status" value="1"/>
</dbReference>
<evidence type="ECO:0000313" key="2">
    <source>
        <dbReference type="Proteomes" id="UP000294508"/>
    </source>
</evidence>
<proteinExistence type="predicted"/>
<protein>
    <submittedName>
        <fullName evidence="1">Uncharacterized protein DUF499</fullName>
    </submittedName>
</protein>
<reference evidence="1 2" key="1">
    <citation type="journal article" date="2015" name="Stand. Genomic Sci.">
        <title>Genomic Encyclopedia of Bacterial and Archaeal Type Strains, Phase III: the genomes of soil and plant-associated and newly described type strains.</title>
        <authorList>
            <person name="Whitman W.B."/>
            <person name="Woyke T."/>
            <person name="Klenk H.P."/>
            <person name="Zhou Y."/>
            <person name="Lilburn T.G."/>
            <person name="Beck B.J."/>
            <person name="De Vos P."/>
            <person name="Vandamme P."/>
            <person name="Eisen J.A."/>
            <person name="Garrity G."/>
            <person name="Hugenholtz P."/>
            <person name="Kyrpides N.C."/>
        </authorList>
    </citation>
    <scope>NUCLEOTIDE SEQUENCE [LARGE SCALE GENOMIC DNA]</scope>
    <source>
        <strain evidence="1 2">VKM Ac-2572</strain>
    </source>
</reference>